<comment type="cofactor">
    <cofactor evidence="1">
        <name>Mn(2+)</name>
        <dbReference type="ChEBI" id="CHEBI:29035"/>
    </cofactor>
</comment>
<dbReference type="OMA" id="MCEVSKM"/>
<feature type="region of interest" description="Disordered" evidence="11">
    <location>
        <begin position="997"/>
        <end position="1016"/>
    </location>
</feature>
<keyword evidence="4" id="KW-0540">Nuclease</keyword>
<dbReference type="CDD" id="cd21159">
    <property type="entry name" value="XendoU"/>
    <property type="match status" value="1"/>
</dbReference>
<evidence type="ECO:0000256" key="10">
    <source>
        <dbReference type="ARBA" id="ARBA00023239"/>
    </source>
</evidence>
<dbReference type="AlphaFoldDB" id="K3WX75"/>
<dbReference type="PANTHER" id="PTHR12439">
    <property type="entry name" value="PLACENTAL PROTEIN 11-RELATED"/>
    <property type="match status" value="1"/>
</dbReference>
<feature type="compositionally biased region" description="Basic and acidic residues" evidence="11">
    <location>
        <begin position="941"/>
        <end position="951"/>
    </location>
</feature>
<evidence type="ECO:0000256" key="4">
    <source>
        <dbReference type="ARBA" id="ARBA00022722"/>
    </source>
</evidence>
<evidence type="ECO:0000256" key="5">
    <source>
        <dbReference type="ARBA" id="ARBA00022723"/>
    </source>
</evidence>
<evidence type="ECO:0000256" key="7">
    <source>
        <dbReference type="ARBA" id="ARBA00022801"/>
    </source>
</evidence>
<keyword evidence="9" id="KW-0464">Manganese</keyword>
<evidence type="ECO:0000256" key="6">
    <source>
        <dbReference type="ARBA" id="ARBA00022759"/>
    </source>
</evidence>
<dbReference type="InterPro" id="IPR039787">
    <property type="entry name" value="ENDOU"/>
</dbReference>
<dbReference type="PANTHER" id="PTHR12439:SF11">
    <property type="entry name" value="URIDYLATE-SPECIFIC ENDORIBONUCLEASE"/>
    <property type="match status" value="1"/>
</dbReference>
<dbReference type="EMBL" id="GL376622">
    <property type="status" value="NOT_ANNOTATED_CDS"/>
    <property type="molecule type" value="Genomic_DNA"/>
</dbReference>
<keyword evidence="7" id="KW-0378">Hydrolase</keyword>
<dbReference type="PROSITE" id="PS51959">
    <property type="entry name" value="ENDOU"/>
    <property type="match status" value="1"/>
</dbReference>
<feature type="region of interest" description="Disordered" evidence="11">
    <location>
        <begin position="368"/>
        <end position="423"/>
    </location>
</feature>
<protein>
    <recommendedName>
        <fullName evidence="12">EndoU domain-containing protein</fullName>
    </recommendedName>
</protein>
<keyword evidence="8" id="KW-0694">RNA-binding</keyword>
<keyword evidence="14" id="KW-1185">Reference proteome</keyword>
<keyword evidence="6" id="KW-0255">Endonuclease</keyword>
<evidence type="ECO:0000256" key="11">
    <source>
        <dbReference type="SAM" id="MobiDB-lite"/>
    </source>
</evidence>
<dbReference type="InterPro" id="IPR018998">
    <property type="entry name" value="EndoU_C"/>
</dbReference>
<evidence type="ECO:0000256" key="9">
    <source>
        <dbReference type="ARBA" id="ARBA00023211"/>
    </source>
</evidence>
<comment type="subunit">
    <text evidence="3">Monomer.</text>
</comment>
<reference evidence="14" key="2">
    <citation type="submission" date="2010-04" db="EMBL/GenBank/DDBJ databases">
        <authorList>
            <person name="Buell R."/>
            <person name="Hamilton J."/>
            <person name="Hostetler J."/>
        </authorList>
    </citation>
    <scope>NUCLEOTIDE SEQUENCE [LARGE SCALE GENOMIC DNA]</scope>
    <source>
        <strain evidence="14">DAOM:BR144</strain>
    </source>
</reference>
<dbReference type="GO" id="GO:0003723">
    <property type="term" value="F:RNA binding"/>
    <property type="evidence" value="ECO:0007669"/>
    <property type="project" value="UniProtKB-KW"/>
</dbReference>
<dbReference type="GO" id="GO:0016787">
    <property type="term" value="F:hydrolase activity"/>
    <property type="evidence" value="ECO:0007669"/>
    <property type="project" value="UniProtKB-KW"/>
</dbReference>
<dbReference type="Proteomes" id="UP000019132">
    <property type="component" value="Unassembled WGS sequence"/>
</dbReference>
<keyword evidence="10" id="KW-0456">Lyase</keyword>
<evidence type="ECO:0000256" key="8">
    <source>
        <dbReference type="ARBA" id="ARBA00022884"/>
    </source>
</evidence>
<proteinExistence type="inferred from homology"/>
<dbReference type="GO" id="GO:0004521">
    <property type="term" value="F:RNA endonuclease activity"/>
    <property type="evidence" value="ECO:0007669"/>
    <property type="project" value="InterPro"/>
</dbReference>
<feature type="region of interest" description="Disordered" evidence="11">
    <location>
        <begin position="924"/>
        <end position="975"/>
    </location>
</feature>
<evidence type="ECO:0000259" key="12">
    <source>
        <dbReference type="PROSITE" id="PS51959"/>
    </source>
</evidence>
<sequence>MANVNPTPAELHDLSLAATRLWDLDTNRLQPDVDYQIDLQDGKHMWERGDYANDRLFTYVDPCVFERKTYKLFYDLLDNYERGTGIAEDVTEEELVENNAFLNAVIDTAPMRYAYNWLVKNKKFSGDIRSFKRKLDYLWFGLYRREAHNDSSGFEHVFVGEERDGKVMGCHNWLQIYNEERQGRLDYRGYIRPKQRGRKFMEPYNYEQLATIQFSWDREIKPVSTSFIGVSPEFELALYTLCFMNGKENNHIQLGPYWCNIKCFSFGHGDRVKIGTAFPEALPLTEAQAAVKIQALLRGKRVRQQPGSFRAKTVTTTTRTTTTNAWGSDGAGAAAVTQTTTTSAWGSSGTGAAAVMRSTTTTTMATVSRADGWGPKPGQSTNAANAAEPEPAPAVTGAWAKPHKCDVGQNGKSADAKGAADRDEMKVSIKELRLDDCDTDEAGGAPSSEVVALRHGYNQTYIIRSSATNLHEVLFRCGNWCYTGKVDLGNSNVELSDLPAVIPALQKQQGSLQYLCEWKGMAPTSPYSTPLETLYDVFDFIGAELASDRMEKKLVKAADEYSWVDEDTDAKNFFELQSGGYECFDDIDLVASKTFVRGLVLLVIYYQRSFYVVLQEGDGEQPLLDVRFPDLSAHLQGIHLQTYRDDDCTNMKKLTLWQAVKAGKNQSPPKPLKVQCKDVSGTGYNQTFLIRRTPRVEGEGTTSSSSNQSLREVLFRFGNWCYNGHVDLGPKLELPDIPVTIPMLRRQQSALTFMCEVSKMPATSLFTPSMEHLTEIVPAIQGELSQAEQFIQGMTQNGFGDNAGRIDEWLKDDNIDCFFELGMDKCAALKDVEAIASKIYIGGVVLVMLYFDYTFYVYVESGEAEQPLLDTNFPDISFQKEGMQIKTYRNGVRGFTELRRLSLWKVVNEFLDDDDDGEQPVECVSTAQKKKRTNPLQADAKQSEERREEGVKSSGIDGVDAKVSKSADIQSRKTSLPHHIAPLKATAVSTLRNMPDLGLKAPWDETGKPLGLRTSK</sequence>
<dbReference type="VEuPathDB" id="FungiDB:PYU1_G009555"/>
<evidence type="ECO:0000256" key="3">
    <source>
        <dbReference type="ARBA" id="ARBA00011245"/>
    </source>
</evidence>
<feature type="compositionally biased region" description="Basic and acidic residues" evidence="11">
    <location>
        <begin position="414"/>
        <end position="423"/>
    </location>
</feature>
<organism evidence="13 14">
    <name type="scientific">Globisporangium ultimum (strain ATCC 200006 / CBS 805.95 / DAOM BR144)</name>
    <name type="common">Pythium ultimum</name>
    <dbReference type="NCBI Taxonomy" id="431595"/>
    <lineage>
        <taxon>Eukaryota</taxon>
        <taxon>Sar</taxon>
        <taxon>Stramenopiles</taxon>
        <taxon>Oomycota</taxon>
        <taxon>Peronosporomycetes</taxon>
        <taxon>Pythiales</taxon>
        <taxon>Pythiaceae</taxon>
        <taxon>Globisporangium</taxon>
    </lineage>
</organism>
<dbReference type="eggNOG" id="KOG2849">
    <property type="taxonomic scope" value="Eukaryota"/>
</dbReference>
<dbReference type="PROSITE" id="PS50096">
    <property type="entry name" value="IQ"/>
    <property type="match status" value="1"/>
</dbReference>
<dbReference type="CDD" id="cd23767">
    <property type="entry name" value="IQCD"/>
    <property type="match status" value="1"/>
</dbReference>
<reference evidence="14" key="1">
    <citation type="journal article" date="2010" name="Genome Biol.">
        <title>Genome sequence of the necrotrophic plant pathogen Pythium ultimum reveals original pathogenicity mechanisms and effector repertoire.</title>
        <authorList>
            <person name="Levesque C.A."/>
            <person name="Brouwer H."/>
            <person name="Cano L."/>
            <person name="Hamilton J.P."/>
            <person name="Holt C."/>
            <person name="Huitema E."/>
            <person name="Raffaele S."/>
            <person name="Robideau G.P."/>
            <person name="Thines M."/>
            <person name="Win J."/>
            <person name="Zerillo M.M."/>
            <person name="Beakes G.W."/>
            <person name="Boore J.L."/>
            <person name="Busam D."/>
            <person name="Dumas B."/>
            <person name="Ferriera S."/>
            <person name="Fuerstenberg S.I."/>
            <person name="Gachon C.M."/>
            <person name="Gaulin E."/>
            <person name="Govers F."/>
            <person name="Grenville-Briggs L."/>
            <person name="Horner N."/>
            <person name="Hostetler J."/>
            <person name="Jiang R.H."/>
            <person name="Johnson J."/>
            <person name="Krajaejun T."/>
            <person name="Lin H."/>
            <person name="Meijer H.J."/>
            <person name="Moore B."/>
            <person name="Morris P."/>
            <person name="Phuntmart V."/>
            <person name="Puiu D."/>
            <person name="Shetty J."/>
            <person name="Stajich J.E."/>
            <person name="Tripathy S."/>
            <person name="Wawra S."/>
            <person name="van West P."/>
            <person name="Whitty B.R."/>
            <person name="Coutinho P.M."/>
            <person name="Henrissat B."/>
            <person name="Martin F."/>
            <person name="Thomas P.D."/>
            <person name="Tyler B.M."/>
            <person name="De Vries R.P."/>
            <person name="Kamoun S."/>
            <person name="Yandell M."/>
            <person name="Tisserat N."/>
            <person name="Buell C.R."/>
        </authorList>
    </citation>
    <scope>NUCLEOTIDE SEQUENCE</scope>
    <source>
        <strain evidence="14">DAOM:BR144</strain>
    </source>
</reference>
<dbReference type="SUPFAM" id="SSF142877">
    <property type="entry name" value="EndoU-like"/>
    <property type="match status" value="1"/>
</dbReference>
<feature type="domain" description="EndoU" evidence="12">
    <location>
        <begin position="10"/>
        <end position="283"/>
    </location>
</feature>
<dbReference type="Pfam" id="PF09412">
    <property type="entry name" value="XendoU"/>
    <property type="match status" value="1"/>
</dbReference>
<dbReference type="HOGENOM" id="CLU_313454_0_0_1"/>
<reference evidence="13" key="3">
    <citation type="submission" date="2015-02" db="UniProtKB">
        <authorList>
            <consortium name="EnsemblProtists"/>
        </authorList>
    </citation>
    <scope>IDENTIFICATION</scope>
    <source>
        <strain evidence="13">DAOM BR144</strain>
    </source>
</reference>
<accession>K3WX75</accession>
<comment type="similarity">
    <text evidence="2">Belongs to the ENDOU family.</text>
</comment>
<evidence type="ECO:0000313" key="14">
    <source>
        <dbReference type="Proteomes" id="UP000019132"/>
    </source>
</evidence>
<keyword evidence="5" id="KW-0479">Metal-binding</keyword>
<dbReference type="InParanoid" id="K3WX75"/>
<dbReference type="GO" id="GO:0016829">
    <property type="term" value="F:lyase activity"/>
    <property type="evidence" value="ECO:0007669"/>
    <property type="project" value="UniProtKB-KW"/>
</dbReference>
<dbReference type="GO" id="GO:0046872">
    <property type="term" value="F:metal ion binding"/>
    <property type="evidence" value="ECO:0007669"/>
    <property type="project" value="UniProtKB-KW"/>
</dbReference>
<name>K3WX75_GLOUD</name>
<dbReference type="InterPro" id="IPR037227">
    <property type="entry name" value="EndoU-like"/>
</dbReference>
<evidence type="ECO:0000256" key="2">
    <source>
        <dbReference type="ARBA" id="ARBA00010168"/>
    </source>
</evidence>
<evidence type="ECO:0000256" key="1">
    <source>
        <dbReference type="ARBA" id="ARBA00001936"/>
    </source>
</evidence>
<evidence type="ECO:0000313" key="13">
    <source>
        <dbReference type="EnsemblProtists" id="PYU1_T009573"/>
    </source>
</evidence>
<dbReference type="EnsemblProtists" id="PYU1_T009573">
    <property type="protein sequence ID" value="PYU1_T009573"/>
    <property type="gene ID" value="PYU1_G009555"/>
</dbReference>